<feature type="domain" description="Fumarylacetoacetase-like C-terminal" evidence="2">
    <location>
        <begin position="89"/>
        <end position="264"/>
    </location>
</feature>
<dbReference type="PANTHER" id="PTHR30143:SF0">
    <property type="entry name" value="2-KETO-4-PENTENOATE HYDRATASE"/>
    <property type="match status" value="1"/>
</dbReference>
<dbReference type="InterPro" id="IPR011234">
    <property type="entry name" value="Fumarylacetoacetase-like_C"/>
</dbReference>
<reference evidence="3" key="1">
    <citation type="submission" date="2020-11" db="EMBL/GenBank/DDBJ databases">
        <title>Nocardioides sp. CBS4Y-1, whole genome shotgun sequence.</title>
        <authorList>
            <person name="Tuo L."/>
        </authorList>
    </citation>
    <scope>NUCLEOTIDE SEQUENCE</scope>
    <source>
        <strain evidence="3">CBS4Y-1</strain>
    </source>
</reference>
<dbReference type="AlphaFoldDB" id="A0A930V4L6"/>
<dbReference type="GO" id="GO:0005737">
    <property type="term" value="C:cytoplasm"/>
    <property type="evidence" value="ECO:0007669"/>
    <property type="project" value="TreeGrafter"/>
</dbReference>
<dbReference type="InterPro" id="IPR036663">
    <property type="entry name" value="Fumarylacetoacetase_C_sf"/>
</dbReference>
<organism evidence="3 4">
    <name type="scientific">Nocardioides acrostichi</name>
    <dbReference type="NCBI Taxonomy" id="2784339"/>
    <lineage>
        <taxon>Bacteria</taxon>
        <taxon>Bacillati</taxon>
        <taxon>Actinomycetota</taxon>
        <taxon>Actinomycetes</taxon>
        <taxon>Propionibacteriales</taxon>
        <taxon>Nocardioidaceae</taxon>
        <taxon>Nocardioides</taxon>
    </lineage>
</organism>
<keyword evidence="1" id="KW-0456">Lyase</keyword>
<protein>
    <submittedName>
        <fullName evidence="3">Fumarylacetoacetate hydrolase family protein</fullName>
    </submittedName>
</protein>
<dbReference type="GO" id="GO:0008684">
    <property type="term" value="F:2-oxopent-4-enoate hydratase activity"/>
    <property type="evidence" value="ECO:0007669"/>
    <property type="project" value="TreeGrafter"/>
</dbReference>
<dbReference type="Proteomes" id="UP000656804">
    <property type="component" value="Unassembled WGS sequence"/>
</dbReference>
<keyword evidence="4" id="KW-1185">Reference proteome</keyword>
<dbReference type="Pfam" id="PF01557">
    <property type="entry name" value="FAA_hydrolase"/>
    <property type="match status" value="1"/>
</dbReference>
<accession>A0A930V4L6</accession>
<sequence>MTLSTPAATTSPSVDQAVERLAVASSSHTPCPPVRDLIGRDDVAAAYAVQSRLVARRIDDGARPVGRKIGLTSPAVQAQLGVDQPDFGVLLDDMAYSDGADLPVDAVLQPRVEAEVAFVLGADLDAEDLGIDDVRSAIEHVVPALEICGSRVAEWDISFGDTVADNASSGAYVLGPQRVPLAEVEPRAVRMTLRINDEEVSQGSGEACLGDPLLAVLWLARQVRELGSPLRAGEVVLAGALGPMRPLTIGDSVAADLTGLGRVAFTYAREEQQL</sequence>
<name>A0A930V4L6_9ACTN</name>
<dbReference type="SUPFAM" id="SSF56529">
    <property type="entry name" value="FAH"/>
    <property type="match status" value="1"/>
</dbReference>
<dbReference type="InterPro" id="IPR050772">
    <property type="entry name" value="Hydratase-Decarb/MhpD_sf"/>
</dbReference>
<proteinExistence type="predicted"/>
<evidence type="ECO:0000259" key="2">
    <source>
        <dbReference type="Pfam" id="PF01557"/>
    </source>
</evidence>
<dbReference type="RefSeq" id="WP_194504356.1">
    <property type="nucleotide sequence ID" value="NZ_JADIVZ010000009.1"/>
</dbReference>
<evidence type="ECO:0000313" key="4">
    <source>
        <dbReference type="Proteomes" id="UP000656804"/>
    </source>
</evidence>
<keyword evidence="3" id="KW-0378">Hydrolase</keyword>
<evidence type="ECO:0000313" key="3">
    <source>
        <dbReference type="EMBL" id="MBF4163099.1"/>
    </source>
</evidence>
<dbReference type="Gene3D" id="3.90.850.10">
    <property type="entry name" value="Fumarylacetoacetase-like, C-terminal domain"/>
    <property type="match status" value="1"/>
</dbReference>
<dbReference type="PANTHER" id="PTHR30143">
    <property type="entry name" value="ACID HYDRATASE"/>
    <property type="match status" value="1"/>
</dbReference>
<gene>
    <name evidence="3" type="ORF">ISG29_15495</name>
</gene>
<dbReference type="GO" id="GO:0016787">
    <property type="term" value="F:hydrolase activity"/>
    <property type="evidence" value="ECO:0007669"/>
    <property type="project" value="UniProtKB-KW"/>
</dbReference>
<evidence type="ECO:0000256" key="1">
    <source>
        <dbReference type="ARBA" id="ARBA00023239"/>
    </source>
</evidence>
<comment type="caution">
    <text evidence="3">The sequence shown here is derived from an EMBL/GenBank/DDBJ whole genome shotgun (WGS) entry which is preliminary data.</text>
</comment>
<dbReference type="EMBL" id="JADIVZ010000009">
    <property type="protein sequence ID" value="MBF4163099.1"/>
    <property type="molecule type" value="Genomic_DNA"/>
</dbReference>